<keyword evidence="4" id="KW-0904">Protein phosphatase</keyword>
<dbReference type="GO" id="GO:0004725">
    <property type="term" value="F:protein tyrosine phosphatase activity"/>
    <property type="evidence" value="ECO:0007669"/>
    <property type="project" value="UniProtKB-EC"/>
</dbReference>
<reference evidence="8" key="2">
    <citation type="submission" date="2015-06" db="UniProtKB">
        <authorList>
            <consortium name="EnsemblMetazoa"/>
        </authorList>
    </citation>
    <scope>IDENTIFICATION</scope>
</reference>
<dbReference type="PROSITE" id="PS00383">
    <property type="entry name" value="TYR_PHOSPHATASE_1"/>
    <property type="match status" value="1"/>
</dbReference>
<dbReference type="InterPro" id="IPR016130">
    <property type="entry name" value="Tyr_Pase_AS"/>
</dbReference>
<keyword evidence="9" id="KW-1185">Reference proteome</keyword>
<sequence>MIWSKRHRSSLFKDKNLYKRCTDKARLTGLSKNCKSATYFSGSNYINMEVEHNIIDLPTLIANLSDPKYLSAIQTEFNGIPFIQMPSMIGNKPENRKKNRYVYLTAYDFNRVKLLLDDNDENGENAKEVGQPEVEKEEGSTNPKPTDYINASYIDGYNSLKSYIATQGPLPWTFNDFWKMMWQQECSQIVMLTGIYENGRIKCDQYWPENDEITYGKIKVKHVSTNTESPDFVSRRFLMTKDNESREVVHYHNINWPDHGAPESPKALIDLIETIESDGKQLEYKGPLVVHCSAGVGRTGTYIMVDIMIKMGLAENKFDMLGQLYLLRKQRTHMIETEDQYYFVHQALAWYFKTKNDNTNANKQSTENEILINVDDNDKRAVEP</sequence>
<feature type="domain" description="Tyrosine-protein phosphatase" evidence="6">
    <location>
        <begin position="73"/>
        <end position="351"/>
    </location>
</feature>
<dbReference type="eggNOG" id="KOG4228">
    <property type="taxonomic scope" value="Eukaryota"/>
</dbReference>
<dbReference type="PROSITE" id="PS50055">
    <property type="entry name" value="TYR_PHOSPHATASE_PTP"/>
    <property type="match status" value="1"/>
</dbReference>
<dbReference type="Proteomes" id="UP000015104">
    <property type="component" value="Unassembled WGS sequence"/>
</dbReference>
<dbReference type="SMART" id="SM00194">
    <property type="entry name" value="PTPc"/>
    <property type="match status" value="1"/>
</dbReference>
<dbReference type="InterPro" id="IPR000242">
    <property type="entry name" value="PTP_cat"/>
</dbReference>
<dbReference type="Pfam" id="PF00102">
    <property type="entry name" value="Y_phosphatase"/>
    <property type="match status" value="1"/>
</dbReference>
<dbReference type="PANTHER" id="PTHR19134">
    <property type="entry name" value="RECEPTOR-TYPE TYROSINE-PROTEIN PHOSPHATASE"/>
    <property type="match status" value="1"/>
</dbReference>
<evidence type="ECO:0000313" key="8">
    <source>
        <dbReference type="EnsemblMetazoa" id="tetur19g01360.1"/>
    </source>
</evidence>
<reference evidence="9" key="1">
    <citation type="submission" date="2011-08" db="EMBL/GenBank/DDBJ databases">
        <authorList>
            <person name="Rombauts S."/>
        </authorList>
    </citation>
    <scope>NUCLEOTIDE SEQUENCE</scope>
    <source>
        <strain evidence="9">London</strain>
    </source>
</reference>
<evidence type="ECO:0000256" key="2">
    <source>
        <dbReference type="ARBA" id="ARBA00013064"/>
    </source>
</evidence>
<feature type="domain" description="Tyrosine specific protein phosphatases" evidence="7">
    <location>
        <begin position="266"/>
        <end position="342"/>
    </location>
</feature>
<dbReference type="PRINTS" id="PR00700">
    <property type="entry name" value="PRTYPHPHTASE"/>
</dbReference>
<dbReference type="SUPFAM" id="SSF52799">
    <property type="entry name" value="(Phosphotyrosine protein) phosphatases II"/>
    <property type="match status" value="1"/>
</dbReference>
<evidence type="ECO:0000256" key="5">
    <source>
        <dbReference type="SAM" id="MobiDB-lite"/>
    </source>
</evidence>
<dbReference type="STRING" id="32264.T1KS05"/>
<dbReference type="PROSITE" id="PS50056">
    <property type="entry name" value="TYR_PHOSPHATASE_2"/>
    <property type="match status" value="1"/>
</dbReference>
<proteinExistence type="inferred from homology"/>
<organism evidence="8 9">
    <name type="scientific">Tetranychus urticae</name>
    <name type="common">Two-spotted spider mite</name>
    <dbReference type="NCBI Taxonomy" id="32264"/>
    <lineage>
        <taxon>Eukaryota</taxon>
        <taxon>Metazoa</taxon>
        <taxon>Ecdysozoa</taxon>
        <taxon>Arthropoda</taxon>
        <taxon>Chelicerata</taxon>
        <taxon>Arachnida</taxon>
        <taxon>Acari</taxon>
        <taxon>Acariformes</taxon>
        <taxon>Trombidiformes</taxon>
        <taxon>Prostigmata</taxon>
        <taxon>Eleutherengona</taxon>
        <taxon>Raphignathae</taxon>
        <taxon>Tetranychoidea</taxon>
        <taxon>Tetranychidae</taxon>
        <taxon>Tetranychus</taxon>
    </lineage>
</organism>
<dbReference type="EC" id="3.1.3.48" evidence="2"/>
<dbReference type="InterPro" id="IPR029021">
    <property type="entry name" value="Prot-tyrosine_phosphatase-like"/>
</dbReference>
<keyword evidence="3" id="KW-0378">Hydrolase</keyword>
<dbReference type="Gene3D" id="3.90.190.10">
    <property type="entry name" value="Protein tyrosine phosphatase superfamily"/>
    <property type="match status" value="1"/>
</dbReference>
<evidence type="ECO:0000259" key="6">
    <source>
        <dbReference type="PROSITE" id="PS50055"/>
    </source>
</evidence>
<dbReference type="InterPro" id="IPR003595">
    <property type="entry name" value="Tyr_Pase_cat"/>
</dbReference>
<dbReference type="CDD" id="cd00047">
    <property type="entry name" value="PTPc"/>
    <property type="match status" value="1"/>
</dbReference>
<dbReference type="AlphaFoldDB" id="T1KS05"/>
<dbReference type="InterPro" id="IPR050348">
    <property type="entry name" value="Protein-Tyr_Phosphatase"/>
</dbReference>
<accession>T1KS05</accession>
<dbReference type="EMBL" id="CAEY01000421">
    <property type="status" value="NOT_ANNOTATED_CDS"/>
    <property type="molecule type" value="Genomic_DNA"/>
</dbReference>
<dbReference type="InterPro" id="IPR000387">
    <property type="entry name" value="Tyr_Pase_dom"/>
</dbReference>
<evidence type="ECO:0000256" key="3">
    <source>
        <dbReference type="ARBA" id="ARBA00022801"/>
    </source>
</evidence>
<dbReference type="EnsemblMetazoa" id="tetur19g01360.1">
    <property type="protein sequence ID" value="tetur19g01360.1"/>
    <property type="gene ID" value="tetur19g01360"/>
</dbReference>
<evidence type="ECO:0000259" key="7">
    <source>
        <dbReference type="PROSITE" id="PS50056"/>
    </source>
</evidence>
<protein>
    <recommendedName>
        <fullName evidence="2">protein-tyrosine-phosphatase</fullName>
        <ecNumber evidence="2">3.1.3.48</ecNumber>
    </recommendedName>
</protein>
<dbReference type="HOGENOM" id="CLU_001645_9_1_1"/>
<evidence type="ECO:0000313" key="9">
    <source>
        <dbReference type="Proteomes" id="UP000015104"/>
    </source>
</evidence>
<dbReference type="GO" id="GO:0008045">
    <property type="term" value="P:motor neuron axon guidance"/>
    <property type="evidence" value="ECO:0007669"/>
    <property type="project" value="TreeGrafter"/>
</dbReference>
<evidence type="ECO:0000256" key="1">
    <source>
        <dbReference type="ARBA" id="ARBA00009580"/>
    </source>
</evidence>
<dbReference type="SMART" id="SM00404">
    <property type="entry name" value="PTPc_motif"/>
    <property type="match status" value="1"/>
</dbReference>
<dbReference type="PANTHER" id="PTHR19134:SF562">
    <property type="entry name" value="PROTEIN-TYROSINE-PHOSPHATASE"/>
    <property type="match status" value="1"/>
</dbReference>
<comment type="similarity">
    <text evidence="1">Belongs to the protein-tyrosine phosphatase family.</text>
</comment>
<evidence type="ECO:0000256" key="4">
    <source>
        <dbReference type="ARBA" id="ARBA00022912"/>
    </source>
</evidence>
<name>T1KS05_TETUR</name>
<feature type="region of interest" description="Disordered" evidence="5">
    <location>
        <begin position="120"/>
        <end position="145"/>
    </location>
</feature>